<dbReference type="Proteomes" id="UP000824214">
    <property type="component" value="Unassembled WGS sequence"/>
</dbReference>
<dbReference type="InterPro" id="IPR011766">
    <property type="entry name" value="TPP_enzyme_TPP-bd"/>
</dbReference>
<dbReference type="PANTHER" id="PTHR18968">
    <property type="entry name" value="THIAMINE PYROPHOSPHATE ENZYMES"/>
    <property type="match status" value="1"/>
</dbReference>
<evidence type="ECO:0000259" key="10">
    <source>
        <dbReference type="Pfam" id="PF00205"/>
    </source>
</evidence>
<dbReference type="GO" id="GO:0003984">
    <property type="term" value="F:acetolactate synthase activity"/>
    <property type="evidence" value="ECO:0007669"/>
    <property type="project" value="UniProtKB-EC"/>
</dbReference>
<dbReference type="Pfam" id="PF02775">
    <property type="entry name" value="TPP_enzyme_C"/>
    <property type="match status" value="1"/>
</dbReference>
<feature type="domain" description="Thiamine pyrophosphate enzyme TPP-binding" evidence="11">
    <location>
        <begin position="383"/>
        <end position="529"/>
    </location>
</feature>
<keyword evidence="9" id="KW-0460">Magnesium</keyword>
<reference evidence="13" key="2">
    <citation type="submission" date="2021-04" db="EMBL/GenBank/DDBJ databases">
        <authorList>
            <person name="Gilroy R."/>
        </authorList>
    </citation>
    <scope>NUCLEOTIDE SEQUENCE</scope>
    <source>
        <strain evidence="13">ChiBcolR8-3208</strain>
    </source>
</reference>
<dbReference type="SUPFAM" id="SSF52467">
    <property type="entry name" value="DHS-like NAD/FAD-binding domain"/>
    <property type="match status" value="1"/>
</dbReference>
<comment type="pathway">
    <text evidence="1 9">Amino-acid biosynthesis; L-isoleucine biosynthesis; L-isoleucine from 2-oxobutanoate: step 1/4.</text>
</comment>
<evidence type="ECO:0000256" key="9">
    <source>
        <dbReference type="RuleBase" id="RU003591"/>
    </source>
</evidence>
<dbReference type="EC" id="2.2.1.6" evidence="4 9"/>
<dbReference type="SUPFAM" id="SSF52518">
    <property type="entry name" value="Thiamin diphosphate-binding fold (THDP-binding)"/>
    <property type="match status" value="2"/>
</dbReference>
<sequence>MLTGGEIMVKCLEAEGVDILFGYPGAAICPFYDALYDSPIRHVLVRSEQNAAHMASGYARASGRPGVCVATSGPGATNLITGIATAYMDSIPIVAITGQVNLEQLGRDVFQEADITGACESFTKHSYLVKSVEDLPRVFKEAFHIASTGRPGPVLIDVPEDIQEALAPSFSYPEKADIPGYKPKTAGHPVQLKRALEAIGEARRPIICCGGGVVLSGAREEMTAFAQKSGIPIVSTMMGIGVMPMDSPVYLGMIGKFGRSYANRAIGEADLIVLCGARVGDRAIALPNQIAEQARVIHIDIDPAEIGKNMRVDVPIVGDVKQVLAALAEKVQPVECRDWVERVLRYKREFVPRGQDREDTVEPRSFIRALSAMMEEDAILTADPGQGQIWAAINFTQKEGRFLTSGGLGTMGYALPAALGAKLAKPRRQVLAVCGDGAFQMSLCELATVAASHAPLKVVVFDNRRLGMVREYQNSRYARRHIGTHMDGNPDFVALCRAYGIPAALAKNNREAERLAQEMLQSPRPYVLVCRVDPETPSV</sequence>
<evidence type="ECO:0000259" key="11">
    <source>
        <dbReference type="Pfam" id="PF02775"/>
    </source>
</evidence>
<dbReference type="GO" id="GO:0050660">
    <property type="term" value="F:flavin adenine dinucleotide binding"/>
    <property type="evidence" value="ECO:0007669"/>
    <property type="project" value="InterPro"/>
</dbReference>
<dbReference type="InterPro" id="IPR029035">
    <property type="entry name" value="DHS-like_NAD/FAD-binding_dom"/>
</dbReference>
<evidence type="ECO:0000256" key="7">
    <source>
        <dbReference type="ARBA" id="ARBA00023304"/>
    </source>
</evidence>
<feature type="domain" description="Thiamine pyrophosphate enzyme central" evidence="10">
    <location>
        <begin position="192"/>
        <end position="327"/>
    </location>
</feature>
<dbReference type="GO" id="GO:0030976">
    <property type="term" value="F:thiamine pyrophosphate binding"/>
    <property type="evidence" value="ECO:0007669"/>
    <property type="project" value="UniProtKB-UniRule"/>
</dbReference>
<comment type="catalytic activity">
    <reaction evidence="8 9">
        <text>2 pyruvate + H(+) = (2S)-2-acetolactate + CO2</text>
        <dbReference type="Rhea" id="RHEA:25249"/>
        <dbReference type="ChEBI" id="CHEBI:15361"/>
        <dbReference type="ChEBI" id="CHEBI:15378"/>
        <dbReference type="ChEBI" id="CHEBI:16526"/>
        <dbReference type="ChEBI" id="CHEBI:58476"/>
        <dbReference type="EC" id="2.2.1.6"/>
    </reaction>
</comment>
<comment type="similarity">
    <text evidence="3 9">Belongs to the TPP enzyme family.</text>
</comment>
<name>A0A9D2LWX2_9FIRM</name>
<evidence type="ECO:0000256" key="6">
    <source>
        <dbReference type="ARBA" id="ARBA00023052"/>
    </source>
</evidence>
<proteinExistence type="inferred from homology"/>
<dbReference type="FunFam" id="3.40.50.1220:FF:000008">
    <property type="entry name" value="Acetolactate synthase"/>
    <property type="match status" value="1"/>
</dbReference>
<dbReference type="AlphaFoldDB" id="A0A9D2LWX2"/>
<dbReference type="EMBL" id="DWXZ01000024">
    <property type="protein sequence ID" value="HJB36729.1"/>
    <property type="molecule type" value="Genomic_DNA"/>
</dbReference>
<dbReference type="GO" id="GO:0005948">
    <property type="term" value="C:acetolactate synthase complex"/>
    <property type="evidence" value="ECO:0007669"/>
    <property type="project" value="TreeGrafter"/>
</dbReference>
<reference evidence="13" key="1">
    <citation type="journal article" date="2021" name="PeerJ">
        <title>Extensive microbial diversity within the chicken gut microbiome revealed by metagenomics and culture.</title>
        <authorList>
            <person name="Gilroy R."/>
            <person name="Ravi A."/>
            <person name="Getino M."/>
            <person name="Pursley I."/>
            <person name="Horton D.L."/>
            <person name="Alikhan N.F."/>
            <person name="Baker D."/>
            <person name="Gharbi K."/>
            <person name="Hall N."/>
            <person name="Watson M."/>
            <person name="Adriaenssens E.M."/>
            <person name="Foster-Nyarko E."/>
            <person name="Jarju S."/>
            <person name="Secka A."/>
            <person name="Antonio M."/>
            <person name="Oren A."/>
            <person name="Chaudhuri R.R."/>
            <person name="La Ragione R."/>
            <person name="Hildebrand F."/>
            <person name="Pallen M.J."/>
        </authorList>
    </citation>
    <scope>NUCLEOTIDE SEQUENCE</scope>
    <source>
        <strain evidence="13">ChiBcolR8-3208</strain>
    </source>
</reference>
<organism evidence="13 14">
    <name type="scientific">Candidatus Acutalibacter ornithocaccae</name>
    <dbReference type="NCBI Taxonomy" id="2838416"/>
    <lineage>
        <taxon>Bacteria</taxon>
        <taxon>Bacillati</taxon>
        <taxon>Bacillota</taxon>
        <taxon>Clostridia</taxon>
        <taxon>Eubacteriales</taxon>
        <taxon>Acutalibacteraceae</taxon>
        <taxon>Acutalibacter</taxon>
    </lineage>
</organism>
<dbReference type="InterPro" id="IPR012000">
    <property type="entry name" value="Thiamin_PyroP_enz_cen_dom"/>
</dbReference>
<evidence type="ECO:0000256" key="8">
    <source>
        <dbReference type="ARBA" id="ARBA00048670"/>
    </source>
</evidence>
<accession>A0A9D2LWX2</accession>
<dbReference type="GO" id="GO:0009097">
    <property type="term" value="P:isoleucine biosynthetic process"/>
    <property type="evidence" value="ECO:0007669"/>
    <property type="project" value="TreeGrafter"/>
</dbReference>
<dbReference type="Gene3D" id="3.40.50.970">
    <property type="match status" value="2"/>
</dbReference>
<evidence type="ECO:0000256" key="2">
    <source>
        <dbReference type="ARBA" id="ARBA00005025"/>
    </source>
</evidence>
<dbReference type="FunFam" id="3.40.50.970:FF:000007">
    <property type="entry name" value="Acetolactate synthase"/>
    <property type="match status" value="1"/>
</dbReference>
<keyword evidence="9" id="KW-0479">Metal-binding</keyword>
<evidence type="ECO:0000313" key="14">
    <source>
        <dbReference type="Proteomes" id="UP000824214"/>
    </source>
</evidence>
<dbReference type="InterPro" id="IPR012001">
    <property type="entry name" value="Thiamin_PyroP_enz_TPP-bd_dom"/>
</dbReference>
<dbReference type="PROSITE" id="PS00187">
    <property type="entry name" value="TPP_ENZYMES"/>
    <property type="match status" value="1"/>
</dbReference>
<evidence type="ECO:0000256" key="5">
    <source>
        <dbReference type="ARBA" id="ARBA00022605"/>
    </source>
</evidence>
<dbReference type="CDD" id="cd07035">
    <property type="entry name" value="TPP_PYR_POX_like"/>
    <property type="match status" value="1"/>
</dbReference>
<evidence type="ECO:0000313" key="13">
    <source>
        <dbReference type="EMBL" id="HJB36729.1"/>
    </source>
</evidence>
<evidence type="ECO:0000259" key="12">
    <source>
        <dbReference type="Pfam" id="PF02776"/>
    </source>
</evidence>
<comment type="cofactor">
    <cofactor evidence="9">
        <name>Mg(2+)</name>
        <dbReference type="ChEBI" id="CHEBI:18420"/>
    </cofactor>
    <text evidence="9">Binds 1 Mg(2+) ion per subunit.</text>
</comment>
<evidence type="ECO:0000256" key="3">
    <source>
        <dbReference type="ARBA" id="ARBA00007812"/>
    </source>
</evidence>
<gene>
    <name evidence="13" type="primary">ilvB</name>
    <name evidence="13" type="ORF">H9942_01515</name>
</gene>
<dbReference type="NCBIfam" id="TIGR00118">
    <property type="entry name" value="acolac_lg"/>
    <property type="match status" value="1"/>
</dbReference>
<dbReference type="PANTHER" id="PTHR18968:SF13">
    <property type="entry name" value="ACETOLACTATE SYNTHASE CATALYTIC SUBUNIT, MITOCHONDRIAL"/>
    <property type="match status" value="1"/>
</dbReference>
<dbReference type="InterPro" id="IPR012846">
    <property type="entry name" value="Acetolactate_synth_lsu"/>
</dbReference>
<feature type="domain" description="Thiamine pyrophosphate enzyme N-terminal TPP-binding" evidence="12">
    <location>
        <begin position="3"/>
        <end position="115"/>
    </location>
</feature>
<keyword evidence="5 9" id="KW-0028">Amino-acid biosynthesis</keyword>
<dbReference type="InterPro" id="IPR029061">
    <property type="entry name" value="THDP-binding"/>
</dbReference>
<keyword evidence="6 9" id="KW-0786">Thiamine pyrophosphate</keyword>
<dbReference type="InterPro" id="IPR045229">
    <property type="entry name" value="TPP_enz"/>
</dbReference>
<dbReference type="Pfam" id="PF02776">
    <property type="entry name" value="TPP_enzyme_N"/>
    <property type="match status" value="1"/>
</dbReference>
<evidence type="ECO:0000256" key="4">
    <source>
        <dbReference type="ARBA" id="ARBA00013145"/>
    </source>
</evidence>
<comment type="cofactor">
    <cofactor evidence="9">
        <name>thiamine diphosphate</name>
        <dbReference type="ChEBI" id="CHEBI:58937"/>
    </cofactor>
    <text evidence="9">Binds 1 thiamine pyrophosphate per subunit.</text>
</comment>
<comment type="pathway">
    <text evidence="2 9">Amino-acid biosynthesis; L-valine biosynthesis; L-valine from pyruvate: step 1/4.</text>
</comment>
<keyword evidence="9 13" id="KW-0808">Transferase</keyword>
<keyword evidence="7 9" id="KW-0100">Branched-chain amino acid biosynthesis</keyword>
<evidence type="ECO:0000256" key="1">
    <source>
        <dbReference type="ARBA" id="ARBA00004974"/>
    </source>
</evidence>
<dbReference type="GO" id="GO:0000287">
    <property type="term" value="F:magnesium ion binding"/>
    <property type="evidence" value="ECO:0007669"/>
    <property type="project" value="UniProtKB-UniRule"/>
</dbReference>
<comment type="caution">
    <text evidence="13">The sequence shown here is derived from an EMBL/GenBank/DDBJ whole genome shotgun (WGS) entry which is preliminary data.</text>
</comment>
<dbReference type="InterPro" id="IPR000399">
    <property type="entry name" value="TPP-bd_CS"/>
</dbReference>
<dbReference type="Gene3D" id="3.40.50.1220">
    <property type="entry name" value="TPP-binding domain"/>
    <property type="match status" value="1"/>
</dbReference>
<dbReference type="GO" id="GO:0009099">
    <property type="term" value="P:L-valine biosynthetic process"/>
    <property type="evidence" value="ECO:0007669"/>
    <property type="project" value="TreeGrafter"/>
</dbReference>
<protein>
    <recommendedName>
        <fullName evidence="4 9">Acetolactate synthase</fullName>
        <ecNumber evidence="4 9">2.2.1.6</ecNumber>
    </recommendedName>
</protein>
<dbReference type="Pfam" id="PF00205">
    <property type="entry name" value="TPP_enzyme_M"/>
    <property type="match status" value="1"/>
</dbReference>